<reference evidence="9 10" key="1">
    <citation type="submission" date="2018-08" db="EMBL/GenBank/DDBJ databases">
        <title>Genomic Encyclopedia of Type Strains, Phase III (KMG-III): the genomes of soil and plant-associated and newly described type strains.</title>
        <authorList>
            <person name="Whitman W."/>
        </authorList>
    </citation>
    <scope>NUCLEOTIDE SEQUENCE [LARGE SCALE GENOMIC DNA]</scope>
    <source>
        <strain evidence="9 10">CECT 7375</strain>
    </source>
</reference>
<dbReference type="GO" id="GO:0046872">
    <property type="term" value="F:metal ion binding"/>
    <property type="evidence" value="ECO:0007669"/>
    <property type="project" value="UniProtKB-KW"/>
</dbReference>
<keyword evidence="5 9" id="KW-0695">RNA-directed DNA polymerase</keyword>
<dbReference type="GO" id="GO:0003723">
    <property type="term" value="F:RNA binding"/>
    <property type="evidence" value="ECO:0007669"/>
    <property type="project" value="InterPro"/>
</dbReference>
<dbReference type="Pfam" id="PF00078">
    <property type="entry name" value="RVT_1"/>
    <property type="match status" value="1"/>
</dbReference>
<dbReference type="CDD" id="cd03487">
    <property type="entry name" value="RT_Bac_retron_II"/>
    <property type="match status" value="1"/>
</dbReference>
<dbReference type="InterPro" id="IPR000477">
    <property type="entry name" value="RT_dom"/>
</dbReference>
<feature type="domain" description="Reverse transcriptase" evidence="8">
    <location>
        <begin position="1"/>
        <end position="252"/>
    </location>
</feature>
<dbReference type="InterPro" id="IPR043502">
    <property type="entry name" value="DNA/RNA_pol_sf"/>
</dbReference>
<sequence length="320" mass="36443">MIKKKKSKLKIRTNGKIYRLQDSPFYKLTSKKRFASLLNLEYDQLKQLLSNSDSKFEKFTQVKEGKKPRAIQKPITSFAPLHCRIASLLCRIGTPEYLHSGKKGRSNLSNAQSHSGKHKLLAVDIESFFESTSHEKVYSFFRGHLKCSSDIADALCKLCLCDSHIPTGSQLSMPLAYWANSNMFNELDMLATKHRVKMSVYVDDVVFSGEQLNKLFLSTVKKICARYGMTVHPDKIRLYNKEQPKVVTGVAIIGGELKVDHKQHKLLENDLKLWNACKEDPIASDLSLPRKISGRLSAMGSVEKEYLDRARSFRKKNSIR</sequence>
<dbReference type="Proteomes" id="UP000256542">
    <property type="component" value="Unassembled WGS sequence"/>
</dbReference>
<dbReference type="SUPFAM" id="SSF56672">
    <property type="entry name" value="DNA/RNA polymerases"/>
    <property type="match status" value="1"/>
</dbReference>
<keyword evidence="3" id="KW-0479">Metal-binding</keyword>
<keyword evidence="2" id="KW-0548">Nucleotidyltransferase</keyword>
<dbReference type="PROSITE" id="PS50878">
    <property type="entry name" value="RT_POL"/>
    <property type="match status" value="1"/>
</dbReference>
<name>A0A3E0DKE2_9GAMM</name>
<evidence type="ECO:0000256" key="3">
    <source>
        <dbReference type="ARBA" id="ARBA00022723"/>
    </source>
</evidence>
<dbReference type="GO" id="GO:0051607">
    <property type="term" value="P:defense response to virus"/>
    <property type="evidence" value="ECO:0007669"/>
    <property type="project" value="UniProtKB-KW"/>
</dbReference>
<organism evidence="9 10">
    <name type="scientific">Marinomonas pollencensis</name>
    <dbReference type="NCBI Taxonomy" id="491954"/>
    <lineage>
        <taxon>Bacteria</taxon>
        <taxon>Pseudomonadati</taxon>
        <taxon>Pseudomonadota</taxon>
        <taxon>Gammaproteobacteria</taxon>
        <taxon>Oceanospirillales</taxon>
        <taxon>Oceanospirillaceae</taxon>
        <taxon>Marinomonas</taxon>
    </lineage>
</organism>
<dbReference type="EMBL" id="QUNG01000011">
    <property type="protein sequence ID" value="REG81950.1"/>
    <property type="molecule type" value="Genomic_DNA"/>
</dbReference>
<dbReference type="InterPro" id="IPR000123">
    <property type="entry name" value="Reverse_transcriptase_msDNA"/>
</dbReference>
<evidence type="ECO:0000256" key="2">
    <source>
        <dbReference type="ARBA" id="ARBA00022695"/>
    </source>
</evidence>
<keyword evidence="4" id="KW-0460">Magnesium</keyword>
<keyword evidence="10" id="KW-1185">Reference proteome</keyword>
<evidence type="ECO:0000313" key="10">
    <source>
        <dbReference type="Proteomes" id="UP000256542"/>
    </source>
</evidence>
<keyword evidence="6" id="KW-0051">Antiviral defense</keyword>
<evidence type="ECO:0000259" key="8">
    <source>
        <dbReference type="PROSITE" id="PS50878"/>
    </source>
</evidence>
<comment type="similarity">
    <text evidence="7">Belongs to the bacterial reverse transcriptase family.</text>
</comment>
<protein>
    <submittedName>
        <fullName evidence="9">Reverse transcriptase (RNA-dependent DNA polymerase)</fullName>
    </submittedName>
</protein>
<keyword evidence="1" id="KW-0808">Transferase</keyword>
<dbReference type="GO" id="GO:0003964">
    <property type="term" value="F:RNA-directed DNA polymerase activity"/>
    <property type="evidence" value="ECO:0007669"/>
    <property type="project" value="UniProtKB-KW"/>
</dbReference>
<proteinExistence type="inferred from homology"/>
<comment type="caution">
    <text evidence="9">The sequence shown here is derived from an EMBL/GenBank/DDBJ whole genome shotgun (WGS) entry which is preliminary data.</text>
</comment>
<dbReference type="RefSeq" id="WP_115898562.1">
    <property type="nucleotide sequence ID" value="NZ_QUNG01000011.1"/>
</dbReference>
<evidence type="ECO:0000256" key="6">
    <source>
        <dbReference type="ARBA" id="ARBA00023118"/>
    </source>
</evidence>
<evidence type="ECO:0000256" key="1">
    <source>
        <dbReference type="ARBA" id="ARBA00022679"/>
    </source>
</evidence>
<evidence type="ECO:0000256" key="7">
    <source>
        <dbReference type="ARBA" id="ARBA00034120"/>
    </source>
</evidence>
<evidence type="ECO:0000256" key="4">
    <source>
        <dbReference type="ARBA" id="ARBA00022842"/>
    </source>
</evidence>
<gene>
    <name evidence="9" type="ORF">DFP81_11130</name>
</gene>
<dbReference type="OrthoDB" id="7055795at2"/>
<dbReference type="AlphaFoldDB" id="A0A3E0DKE2"/>
<accession>A0A3E0DKE2</accession>
<evidence type="ECO:0000313" key="9">
    <source>
        <dbReference type="EMBL" id="REG81950.1"/>
    </source>
</evidence>
<evidence type="ECO:0000256" key="5">
    <source>
        <dbReference type="ARBA" id="ARBA00022918"/>
    </source>
</evidence>